<dbReference type="InterPro" id="IPR024704">
    <property type="entry name" value="SMC"/>
</dbReference>
<dbReference type="InParanoid" id="A2DQN6"/>
<feature type="region of interest" description="Disordered" evidence="7">
    <location>
        <begin position="572"/>
        <end position="595"/>
    </location>
</feature>
<dbReference type="SUPFAM" id="SSF52540">
    <property type="entry name" value="P-loop containing nucleoside triphosphate hydrolases"/>
    <property type="match status" value="1"/>
</dbReference>
<feature type="region of interest" description="Disordered" evidence="7">
    <location>
        <begin position="753"/>
        <end position="772"/>
    </location>
</feature>
<dbReference type="STRING" id="5722.A2DQN6"/>
<dbReference type="OrthoDB" id="5575062at2759"/>
<keyword evidence="3 6" id="KW-0175">Coiled coil</keyword>
<dbReference type="Pfam" id="PF06470">
    <property type="entry name" value="SMC_hinge"/>
    <property type="match status" value="1"/>
</dbReference>
<reference evidence="9" key="2">
    <citation type="journal article" date="2007" name="Science">
        <title>Draft genome sequence of the sexually transmitted pathogen Trichomonas vaginalis.</title>
        <authorList>
            <person name="Carlton J.M."/>
            <person name="Hirt R.P."/>
            <person name="Silva J.C."/>
            <person name="Delcher A.L."/>
            <person name="Schatz M."/>
            <person name="Zhao Q."/>
            <person name="Wortman J.R."/>
            <person name="Bidwell S.L."/>
            <person name="Alsmark U.C.M."/>
            <person name="Besteiro S."/>
            <person name="Sicheritz-Ponten T."/>
            <person name="Noel C.J."/>
            <person name="Dacks J.B."/>
            <person name="Foster P.G."/>
            <person name="Simillion C."/>
            <person name="Van de Peer Y."/>
            <person name="Miranda-Saavedra D."/>
            <person name="Barton G.J."/>
            <person name="Westrop G.D."/>
            <person name="Mueller S."/>
            <person name="Dessi D."/>
            <person name="Fiori P.L."/>
            <person name="Ren Q."/>
            <person name="Paulsen I."/>
            <person name="Zhang H."/>
            <person name="Bastida-Corcuera F.D."/>
            <person name="Simoes-Barbosa A."/>
            <person name="Brown M.T."/>
            <person name="Hayes R.D."/>
            <person name="Mukherjee M."/>
            <person name="Okumura C.Y."/>
            <person name="Schneider R."/>
            <person name="Smith A.J."/>
            <person name="Vanacova S."/>
            <person name="Villalvazo M."/>
            <person name="Haas B.J."/>
            <person name="Pertea M."/>
            <person name="Feldblyum T.V."/>
            <person name="Utterback T.R."/>
            <person name="Shu C.L."/>
            <person name="Osoegawa K."/>
            <person name="de Jong P.J."/>
            <person name="Hrdy I."/>
            <person name="Horvathova L."/>
            <person name="Zubacova Z."/>
            <person name="Dolezal P."/>
            <person name="Malik S.B."/>
            <person name="Logsdon J.M. Jr."/>
            <person name="Henze K."/>
            <person name="Gupta A."/>
            <person name="Wang C.C."/>
            <person name="Dunne R.L."/>
            <person name="Upcroft J.A."/>
            <person name="Upcroft P."/>
            <person name="White O."/>
            <person name="Salzberg S.L."/>
            <person name="Tang P."/>
            <person name="Chiu C.-H."/>
            <person name="Lee Y.-S."/>
            <person name="Embley T.M."/>
            <person name="Coombs G.H."/>
            <person name="Mottram J.C."/>
            <person name="Tachezy J."/>
            <person name="Fraser-Liggett C.M."/>
            <person name="Johnson P.J."/>
        </authorList>
    </citation>
    <scope>NUCLEOTIDE SEQUENCE [LARGE SCALE GENOMIC DNA]</scope>
    <source>
        <strain evidence="9">G3</strain>
    </source>
</reference>
<dbReference type="InterPro" id="IPR027417">
    <property type="entry name" value="P-loop_NTPase"/>
</dbReference>
<dbReference type="Gene3D" id="1.20.1060.20">
    <property type="match status" value="1"/>
</dbReference>
<dbReference type="GO" id="GO:0008278">
    <property type="term" value="C:cohesin complex"/>
    <property type="evidence" value="ECO:0000318"/>
    <property type="project" value="GO_Central"/>
</dbReference>
<evidence type="ECO:0000256" key="1">
    <source>
        <dbReference type="ARBA" id="ARBA00022618"/>
    </source>
</evidence>
<dbReference type="GO" id="GO:0005634">
    <property type="term" value="C:nucleus"/>
    <property type="evidence" value="ECO:0000318"/>
    <property type="project" value="GO_Central"/>
</dbReference>
<proteinExistence type="predicted"/>
<dbReference type="GO" id="GO:0051301">
    <property type="term" value="P:cell division"/>
    <property type="evidence" value="ECO:0007669"/>
    <property type="project" value="UniProtKB-KW"/>
</dbReference>
<keyword evidence="2" id="KW-0498">Mitosis</keyword>
<protein>
    <submittedName>
        <fullName evidence="9">SMC family, C-terminal domain containing protein</fullName>
    </submittedName>
</protein>
<dbReference type="AlphaFoldDB" id="A2DQN6"/>
<dbReference type="SMART" id="SM00968">
    <property type="entry name" value="SMC_hinge"/>
    <property type="match status" value="1"/>
</dbReference>
<dbReference type="KEGG" id="tva:4775337"/>
<dbReference type="OMA" id="KHMDFQR"/>
<dbReference type="EMBL" id="DS113232">
    <property type="protein sequence ID" value="EAY17320.1"/>
    <property type="molecule type" value="Genomic_DNA"/>
</dbReference>
<dbReference type="PANTHER" id="PTHR18937:SF12">
    <property type="entry name" value="STRUCTURAL MAINTENANCE OF CHROMOSOMES PROTEIN"/>
    <property type="match status" value="1"/>
</dbReference>
<dbReference type="eggNOG" id="KOG0018">
    <property type="taxonomic scope" value="Eukaryota"/>
</dbReference>
<dbReference type="GO" id="GO:0003677">
    <property type="term" value="F:DNA binding"/>
    <property type="evidence" value="ECO:0000318"/>
    <property type="project" value="GO_Central"/>
</dbReference>
<feature type="domain" description="SMC hinge" evidence="8">
    <location>
        <begin position="260"/>
        <end position="372"/>
    </location>
</feature>
<organism evidence="9 10">
    <name type="scientific">Trichomonas vaginalis (strain ATCC PRA-98 / G3)</name>
    <dbReference type="NCBI Taxonomy" id="412133"/>
    <lineage>
        <taxon>Eukaryota</taxon>
        <taxon>Metamonada</taxon>
        <taxon>Parabasalia</taxon>
        <taxon>Trichomonadida</taxon>
        <taxon>Trichomonadidae</taxon>
        <taxon>Trichomonas</taxon>
    </lineage>
</organism>
<dbReference type="InterPro" id="IPR010935">
    <property type="entry name" value="SMC_hinge"/>
</dbReference>
<dbReference type="GO" id="GO:0016887">
    <property type="term" value="F:ATP hydrolysis activity"/>
    <property type="evidence" value="ECO:0007669"/>
    <property type="project" value="InterPro"/>
</dbReference>
<dbReference type="InterPro" id="IPR036277">
    <property type="entry name" value="SMC_hinge_sf"/>
</dbReference>
<name>A2DQN6_TRIV3</name>
<dbReference type="SUPFAM" id="SSF75553">
    <property type="entry name" value="Smc hinge domain"/>
    <property type="match status" value="1"/>
</dbReference>
<evidence type="ECO:0000256" key="2">
    <source>
        <dbReference type="ARBA" id="ARBA00022776"/>
    </source>
</evidence>
<evidence type="ECO:0000313" key="9">
    <source>
        <dbReference type="EMBL" id="EAY17320.1"/>
    </source>
</evidence>
<dbReference type="VEuPathDB" id="TrichDB:TVAG_160280"/>
<dbReference type="FunCoup" id="A2DQN6">
    <property type="interactions" value="658"/>
</dbReference>
<gene>
    <name evidence="9" type="ORF">TVAG_266830</name>
</gene>
<feature type="coiled-coil region" evidence="6">
    <location>
        <begin position="409"/>
        <end position="443"/>
    </location>
</feature>
<evidence type="ECO:0000259" key="8">
    <source>
        <dbReference type="SMART" id="SM00968"/>
    </source>
</evidence>
<sequence length="953" mass="110622">MRRTRREQETIYYQRSKKTKHLVKIFKYKANELVDKLATVDNSLQNSEQDLRNIRAELTREEERKAHYERSIEDTNMKIESNQNASNLWKKRLEDYEKESQDIEKEIAELPDPGDLREDIKKYNSIRAQANKQYSDLANSLSDATKERDLIQNEVDQMQKDRETQEESLTRTRDTLSKIEEDTKKNNSLRQTVVTRKNELDSQLKMMRVSDTNDKDNQKKLTEKLSEIEKKYDDLRRAQGTAKHKERFLKAITALQRLIPGVYGTLGQLCKPAKSTYEKAFLNGLADWIDALVVKDRQVGQRCLEYFKEQGAGKLLVIPLKGLPTPQRKNLTGITYLAKIITVSNAEYQPAVDYACGNIVLAKDFDQAQDYAFNRGLNCVTAEGTTFDKNGIITTGSSRENTTFAISSIQDLEKQKTKIERELQETSERIEIRRNEFNRLEEELGTVMLQIEGFNRKLSELSENKKLYDSNLRTIQRGIKELNQSTEEKKKSLETAQAKYEELAKKQAALDKKLFADIVLKTGQSIQEIESTYHRRTMLENRLEYIKSVIPNEQNDDPQKVIDELNQRLQEYKESNEQSQKNIDELKQREEESKKKVNKYKDELTQLHEEDERMREELKELNRTIRSQQEDLEGINNSFNEYDHDVRTATQQLSMVFQRCLLDNVELPHNGDYRKEITSTLSTDSQAVEDLEQVKTIDFKSLSSASKSVKWEKFNETVDRYEKDLAKVRAEISQIHPDLRSEDKAKGVEEELEKMKNESDQMAKEAKDKKKKFNEMREERRTKFMELYDALDETINPIYQMFTRRGSHNEHSGVAYLAMEDTDEPYLGGIKYTAMPPHKRFRDLEQLSGGEKAVASLALVVALQKFLDAPFIILDEPDASLDKINLKAAAMALRELSEEEDGSQIICVSLRDRFFEFADSLAGVFKEIQTTSSGVLTINLTQFREQSLKMDEI</sequence>
<evidence type="ECO:0000256" key="7">
    <source>
        <dbReference type="SAM" id="MobiDB-lite"/>
    </source>
</evidence>
<dbReference type="GO" id="GO:0005524">
    <property type="term" value="F:ATP binding"/>
    <property type="evidence" value="ECO:0007669"/>
    <property type="project" value="InterPro"/>
</dbReference>
<evidence type="ECO:0000256" key="3">
    <source>
        <dbReference type="ARBA" id="ARBA00023054"/>
    </source>
</evidence>
<keyword evidence="10" id="KW-1185">Reference proteome</keyword>
<dbReference type="Gene3D" id="3.30.70.1620">
    <property type="match status" value="1"/>
</dbReference>
<dbReference type="GO" id="GO:0007062">
    <property type="term" value="P:sister chromatid cohesion"/>
    <property type="evidence" value="ECO:0000318"/>
    <property type="project" value="GO_Central"/>
</dbReference>
<keyword evidence="1" id="KW-0132">Cell division</keyword>
<reference evidence="9" key="1">
    <citation type="submission" date="2006-10" db="EMBL/GenBank/DDBJ databases">
        <authorList>
            <person name="Amadeo P."/>
            <person name="Zhao Q."/>
            <person name="Wortman J."/>
            <person name="Fraser-Liggett C."/>
            <person name="Carlton J."/>
        </authorList>
    </citation>
    <scope>NUCLEOTIDE SEQUENCE</scope>
    <source>
        <strain evidence="9">G3</strain>
    </source>
</reference>
<dbReference type="PANTHER" id="PTHR18937">
    <property type="entry name" value="STRUCTURAL MAINTENANCE OF CHROMOSOMES SMC FAMILY MEMBER"/>
    <property type="match status" value="1"/>
</dbReference>
<keyword evidence="4" id="KW-0539">Nucleus</keyword>
<evidence type="ECO:0000256" key="4">
    <source>
        <dbReference type="ARBA" id="ARBA00023242"/>
    </source>
</evidence>
<dbReference type="Proteomes" id="UP000001542">
    <property type="component" value="Unassembled WGS sequence"/>
</dbReference>
<accession>A2DQN6</accession>
<keyword evidence="5" id="KW-0131">Cell cycle</keyword>
<dbReference type="Gene3D" id="3.40.50.300">
    <property type="entry name" value="P-loop containing nucleotide triphosphate hydrolases"/>
    <property type="match status" value="1"/>
</dbReference>
<dbReference type="PIRSF" id="PIRSF005719">
    <property type="entry name" value="SMC"/>
    <property type="match status" value="1"/>
</dbReference>
<evidence type="ECO:0000256" key="6">
    <source>
        <dbReference type="SAM" id="Coils"/>
    </source>
</evidence>
<evidence type="ECO:0000256" key="5">
    <source>
        <dbReference type="ARBA" id="ARBA00023306"/>
    </source>
</evidence>
<feature type="coiled-coil region" evidence="6">
    <location>
        <begin position="479"/>
        <end position="513"/>
    </location>
</feature>
<evidence type="ECO:0000313" key="10">
    <source>
        <dbReference type="Proteomes" id="UP000001542"/>
    </source>
</evidence>
<feature type="coiled-coil region" evidence="6">
    <location>
        <begin position="30"/>
        <end position="182"/>
    </location>
</feature>
<dbReference type="VEuPathDB" id="TrichDB:TVAGG3_0480460"/>